<dbReference type="InterPro" id="IPR036452">
    <property type="entry name" value="Ribo_hydro-like"/>
</dbReference>
<comment type="caution">
    <text evidence="5">The sequence shown here is derived from an EMBL/GenBank/DDBJ whole genome shotgun (WGS) entry which is preliminary data.</text>
</comment>
<dbReference type="SUPFAM" id="SSF53590">
    <property type="entry name" value="Nucleoside hydrolase"/>
    <property type="match status" value="2"/>
</dbReference>
<protein>
    <recommendedName>
        <fullName evidence="4">Inosine/uridine-preferring nucleoside hydrolase domain-containing protein</fullName>
    </recommendedName>
</protein>
<sequence length="389" mass="43024">MTAKKSIPVWLDCDPGHDDAFAILLAAYSPGIHLLGISIVHGNDSAEHCAQNALRILWACGIKGVSVHGGIQRPLVREPQFCPEIHGITGKDGVAGMCGYHFPDEIIFSDPNNKVDETHGVLAMATAIKASPEKVTVVLTGAQTNFAIAIRMFPEMKDNIEKVVFMGGAMGLGNTGTAAEFNIQIDPEAAAVVFHSGLPLVMVPLEVTHRVLVTNSILEQLANIDNEKLSLSQTMNGHGGKEEKLPHRHVEYKEINNVVERRKRMQIDMDEKTLKSPQFSSPFAECCHQLLTFFQTSYSREFGFESPPLHDPCTIFYLTHPESFRTLSLYVDIETGSEKCLGRTLCDVNNLKKKKHNVEVCTNIDVDKFWKNMLHCVQLASKCSPMNAQ</sequence>
<dbReference type="Pfam" id="PF01156">
    <property type="entry name" value="IU_nuc_hydro"/>
    <property type="match status" value="1"/>
</dbReference>
<keyword evidence="6" id="KW-1185">Reference proteome</keyword>
<evidence type="ECO:0000313" key="5">
    <source>
        <dbReference type="EMBL" id="CAL8091626.1"/>
    </source>
</evidence>
<dbReference type="PANTHER" id="PTHR12304:SF59">
    <property type="entry name" value="INOSINE-URIDINE PREFERRING NUCLEOSIDE HYDROLASE FAMILY PROTEIN"/>
    <property type="match status" value="1"/>
</dbReference>
<evidence type="ECO:0000256" key="1">
    <source>
        <dbReference type="ARBA" id="ARBA00009176"/>
    </source>
</evidence>
<evidence type="ECO:0000256" key="2">
    <source>
        <dbReference type="ARBA" id="ARBA00022801"/>
    </source>
</evidence>
<keyword evidence="3" id="KW-0326">Glycosidase</keyword>
<keyword evidence="2" id="KW-0378">Hydrolase</keyword>
<feature type="domain" description="Inosine/uridine-preferring nucleoside hydrolase" evidence="4">
    <location>
        <begin position="9"/>
        <end position="371"/>
    </location>
</feature>
<evidence type="ECO:0000313" key="6">
    <source>
        <dbReference type="Proteomes" id="UP001642540"/>
    </source>
</evidence>
<dbReference type="Gene3D" id="3.90.245.10">
    <property type="entry name" value="Ribonucleoside hydrolase-like"/>
    <property type="match status" value="1"/>
</dbReference>
<dbReference type="InterPro" id="IPR001910">
    <property type="entry name" value="Inosine/uridine_hydrolase_dom"/>
</dbReference>
<proteinExistence type="inferred from homology"/>
<organism evidence="5 6">
    <name type="scientific">Orchesella dallaii</name>
    <dbReference type="NCBI Taxonomy" id="48710"/>
    <lineage>
        <taxon>Eukaryota</taxon>
        <taxon>Metazoa</taxon>
        <taxon>Ecdysozoa</taxon>
        <taxon>Arthropoda</taxon>
        <taxon>Hexapoda</taxon>
        <taxon>Collembola</taxon>
        <taxon>Entomobryomorpha</taxon>
        <taxon>Entomobryoidea</taxon>
        <taxon>Orchesellidae</taxon>
        <taxon>Orchesellinae</taxon>
        <taxon>Orchesella</taxon>
    </lineage>
</organism>
<dbReference type="Proteomes" id="UP001642540">
    <property type="component" value="Unassembled WGS sequence"/>
</dbReference>
<dbReference type="CDD" id="cd02651">
    <property type="entry name" value="nuc_hydro_IU_UC_XIUA"/>
    <property type="match status" value="1"/>
</dbReference>
<dbReference type="EMBL" id="CAXLJM020000024">
    <property type="protein sequence ID" value="CAL8091626.1"/>
    <property type="molecule type" value="Genomic_DNA"/>
</dbReference>
<dbReference type="PANTHER" id="PTHR12304">
    <property type="entry name" value="INOSINE-URIDINE PREFERRING NUCLEOSIDE HYDROLASE"/>
    <property type="match status" value="1"/>
</dbReference>
<accession>A0ABP1Q6T3</accession>
<evidence type="ECO:0000256" key="3">
    <source>
        <dbReference type="ARBA" id="ARBA00023295"/>
    </source>
</evidence>
<name>A0ABP1Q6T3_9HEXA</name>
<gene>
    <name evidence="5" type="ORF">ODALV1_LOCUS7982</name>
</gene>
<dbReference type="InterPro" id="IPR023186">
    <property type="entry name" value="IUNH"/>
</dbReference>
<reference evidence="5 6" key="1">
    <citation type="submission" date="2024-08" db="EMBL/GenBank/DDBJ databases">
        <authorList>
            <person name="Cucini C."/>
            <person name="Frati F."/>
        </authorList>
    </citation>
    <scope>NUCLEOTIDE SEQUENCE [LARGE SCALE GENOMIC DNA]</scope>
</reference>
<evidence type="ECO:0000259" key="4">
    <source>
        <dbReference type="Pfam" id="PF01156"/>
    </source>
</evidence>
<comment type="similarity">
    <text evidence="1">Belongs to the IUNH family.</text>
</comment>